<evidence type="ECO:0000256" key="1">
    <source>
        <dbReference type="ARBA" id="ARBA00004300"/>
    </source>
</evidence>
<evidence type="ECO:0000256" key="2">
    <source>
        <dbReference type="ARBA" id="ARBA00022490"/>
    </source>
</evidence>
<organism evidence="9 10">
    <name type="scientific">Limulus polyphemus</name>
    <name type="common">Atlantic horseshoe crab</name>
    <dbReference type="NCBI Taxonomy" id="6850"/>
    <lineage>
        <taxon>Eukaryota</taxon>
        <taxon>Metazoa</taxon>
        <taxon>Ecdysozoa</taxon>
        <taxon>Arthropoda</taxon>
        <taxon>Chelicerata</taxon>
        <taxon>Merostomata</taxon>
        <taxon>Xiphosura</taxon>
        <taxon>Limulidae</taxon>
        <taxon>Limulus</taxon>
    </lineage>
</organism>
<dbReference type="GeneID" id="106458493"/>
<dbReference type="RefSeq" id="XP_022240434.1">
    <property type="nucleotide sequence ID" value="XM_022384726.1"/>
</dbReference>
<evidence type="ECO:0000256" key="5">
    <source>
        <dbReference type="ARBA" id="ARBA00023212"/>
    </source>
</evidence>
<sequence length="1369" mass="161517">MAHVIIKHQTSQLTRWLIPKGGSENSNAAVDRVEARGKNTLLSHYAKMLLKDKDDEIDQLSQQIYQLRVELAKMKPKVMHCANTEVQVSTTGSISISHKKITAFTQTDYSNLSHTQKLKNIKQKIIELQGILEVKESDLLSKDRAMAKKEMELKDLQRSYETCQHQIFQLSTQIIQKDGDLADMKKENSQLQIHINTLLEEVESIKNSQLELQNELKTMYKLLEEERNEYSVKKEHLQKEVYQLNEQLDMVHQAHMNQLTLLKQEKETSSSDQFHIQEALRQEVLKLREELITQSRQSPGLEKLTAQLMEIVSSFRQHLEESKTVTPDLSALLTKQVAQNERERLEIIYQQQFRSPENIWQNKMDEECQNISKEFMQKMKELEFDLKQKFEKEKSDIEQNYKIEISEIEKDLKHQFETEKDKDRKKIENTYQHQIEILRQSHADEKQALKILHYDELQASQKQQITDLESLRKHLNDYHQENISSLTKTLETNFHYEKDILQKNHEENIRGVQEDFEKKLRFECHIMNISHQDELNQLKESLTSKFQNDVSDLQKAHHEQFQRLTEGMRKHWEAEKYDLQKLHAEEIEAIKENLNRQFEHEKQIMKKVHIEETSKLKKNNEKTFENIINILKFCEEKSEHAASESVEYEKQSLNDIHNFELLKFQEECKSIISDKKQKLKQNCDEQLKQEREKLHDQFLEEHKSLEESFKAKSKEIEDTVNFEVKSVREQLSIKHQNSLHNLEEHLKTKWCVEKSRLEKMHQDEINHLEKCFQQQVEKIQHTMQENHQEELENLEKIYKQEVDSLQELLRKYKEKLQTPYKESNTGSSESLCNSEEEAPVSDFTSSSIDNKDSLIPPQLQKLLDKVYSEGTQDVANDRGKEIILQALFNVFGEQRKKLTQEMEKHFCYKDHIYDEVKKKIIELEKHQNVNLKELFDELMKEVEQTKLSLNKEKNQHKQAVHHLEQLNKNLKDENSHLEQKFRTEKELLEFQAKQEKAVGNDLRSSLEAEKLKNTEMITQLSEQRNECFELQMSLSSMEADLSHLKEVSIQNQKRMEDYLEAYQNEKTYSQALLKALETERVNVTQLQMAVESKKENKNSKESLISSGSEIVSLLSTSPDIEKFRSPDRNGSLDPDFNSTLQLQVTSLNETKPTETFTLQVCVRCSSLEMERASWVIKQSNLQKSLHQSENEVIRLKRLLQATEDENNGIALVDKESKFYKAYYKYRHAESYRRSLVYQKKYLLKLMGGYQTTEATTIAMLAKINEEPIGDHHIILSPLSLFRSLTYVIIALHRMLYLVNRWKKAVYVCPFNFIQPATEYVQQKGPPYSATQQNEVVIPKNHHLQKKQKQENLPRKIKASQEIILHNLTS</sequence>
<dbReference type="InterPro" id="IPR028745">
    <property type="entry name" value="AKAP9/Pericentrin"/>
</dbReference>
<evidence type="ECO:0000256" key="6">
    <source>
        <dbReference type="SAM" id="Coils"/>
    </source>
</evidence>
<keyword evidence="9" id="KW-1185">Reference proteome</keyword>
<keyword evidence="4 6" id="KW-0175">Coiled coil</keyword>
<protein>
    <submittedName>
        <fullName evidence="10">Pericentrin-like isoform X1</fullName>
    </submittedName>
</protein>
<name>A0ABM1S9X9_LIMPO</name>
<dbReference type="PANTHER" id="PTHR44981:SF2">
    <property type="entry name" value="PERICENTRIN-LIKE PROTEIN, ISOFORM F"/>
    <property type="match status" value="1"/>
</dbReference>
<feature type="region of interest" description="Disordered" evidence="7">
    <location>
        <begin position="818"/>
        <end position="849"/>
    </location>
</feature>
<dbReference type="InterPro" id="IPR019528">
    <property type="entry name" value="PACT_domain"/>
</dbReference>
<comment type="subcellular location">
    <subcellularLocation>
        <location evidence="1">Cytoplasm</location>
        <location evidence="1">Cytoskeleton</location>
        <location evidence="1">Microtubule organizing center</location>
        <location evidence="1">Centrosome</location>
    </subcellularLocation>
</comment>
<evidence type="ECO:0000256" key="4">
    <source>
        <dbReference type="ARBA" id="ARBA00023054"/>
    </source>
</evidence>
<dbReference type="PANTHER" id="PTHR44981">
    <property type="entry name" value="PERICENTRIN-LIKE PROTEIN, ISOFORM F"/>
    <property type="match status" value="1"/>
</dbReference>
<feature type="coiled-coil region" evidence="6">
    <location>
        <begin position="118"/>
        <end position="247"/>
    </location>
</feature>
<keyword evidence="2" id="KW-0963">Cytoplasm</keyword>
<dbReference type="Proteomes" id="UP000694941">
    <property type="component" value="Unplaced"/>
</dbReference>
<keyword evidence="5" id="KW-0206">Cytoskeleton</keyword>
<evidence type="ECO:0000313" key="10">
    <source>
        <dbReference type="RefSeq" id="XP_022240434.1"/>
    </source>
</evidence>
<evidence type="ECO:0000259" key="8">
    <source>
        <dbReference type="Pfam" id="PF10495"/>
    </source>
</evidence>
<dbReference type="Pfam" id="PF10495">
    <property type="entry name" value="PACT_coil_coil"/>
    <property type="match status" value="1"/>
</dbReference>
<feature type="coiled-coil region" evidence="6">
    <location>
        <begin position="784"/>
        <end position="815"/>
    </location>
</feature>
<accession>A0ABM1S9X9</accession>
<proteinExistence type="predicted"/>
<evidence type="ECO:0000256" key="3">
    <source>
        <dbReference type="ARBA" id="ARBA00022553"/>
    </source>
</evidence>
<gene>
    <name evidence="10" type="primary">LOC106458493</name>
</gene>
<evidence type="ECO:0000313" key="9">
    <source>
        <dbReference type="Proteomes" id="UP000694941"/>
    </source>
</evidence>
<evidence type="ECO:0000256" key="7">
    <source>
        <dbReference type="SAM" id="MobiDB-lite"/>
    </source>
</evidence>
<keyword evidence="3" id="KW-0597">Phosphoprotein</keyword>
<feature type="compositionally biased region" description="Polar residues" evidence="7">
    <location>
        <begin position="820"/>
        <end position="833"/>
    </location>
</feature>
<reference evidence="10" key="1">
    <citation type="submission" date="2025-08" db="UniProtKB">
        <authorList>
            <consortium name="RefSeq"/>
        </authorList>
    </citation>
    <scope>IDENTIFICATION</scope>
    <source>
        <tissue evidence="10">Muscle</tissue>
    </source>
</reference>
<feature type="domain" description="Pericentrin/AKAP-450 centrosomal targeting" evidence="8">
    <location>
        <begin position="1225"/>
        <end position="1301"/>
    </location>
</feature>
<feature type="coiled-coil region" evidence="6">
    <location>
        <begin position="921"/>
        <end position="1026"/>
    </location>
</feature>